<feature type="transmembrane region" description="Helical" evidence="1">
    <location>
        <begin position="665"/>
        <end position="686"/>
    </location>
</feature>
<organism evidence="2 3">
    <name type="scientific">Streptomyces niveiscabiei</name>
    <dbReference type="NCBI Taxonomy" id="164115"/>
    <lineage>
        <taxon>Bacteria</taxon>
        <taxon>Bacillati</taxon>
        <taxon>Actinomycetota</taxon>
        <taxon>Actinomycetes</taxon>
        <taxon>Kitasatosporales</taxon>
        <taxon>Streptomycetaceae</taxon>
        <taxon>Streptomyces</taxon>
    </lineage>
</organism>
<feature type="transmembrane region" description="Helical" evidence="1">
    <location>
        <begin position="692"/>
        <end position="712"/>
    </location>
</feature>
<feature type="transmembrane region" description="Helical" evidence="1">
    <location>
        <begin position="733"/>
        <end position="753"/>
    </location>
</feature>
<feature type="transmembrane region" description="Helical" evidence="1">
    <location>
        <begin position="268"/>
        <end position="287"/>
    </location>
</feature>
<accession>A0ABW9HJT8</accession>
<feature type="transmembrane region" description="Helical" evidence="1">
    <location>
        <begin position="789"/>
        <end position="808"/>
    </location>
</feature>
<dbReference type="RefSeq" id="WP_409119965.1">
    <property type="nucleotide sequence ID" value="NZ_JBJVNI010000001.1"/>
</dbReference>
<reference evidence="2 3" key="1">
    <citation type="submission" date="2024-12" db="EMBL/GenBank/DDBJ databases">
        <title>Forecasting of Potato common scab and diversities of Pathogenic streptomyces spp. in china.</title>
        <authorList>
            <person name="Handique U."/>
            <person name="Wu J."/>
        </authorList>
    </citation>
    <scope>NUCLEOTIDE SEQUENCE [LARGE SCALE GENOMIC DNA]</scope>
    <source>
        <strain evidence="2 3">ZRIMU1530</strain>
    </source>
</reference>
<gene>
    <name evidence="2" type="ORF">ACKI18_00280</name>
</gene>
<dbReference type="InterPro" id="IPR043504">
    <property type="entry name" value="Peptidase_S1_PA_chymotrypsin"/>
</dbReference>
<protein>
    <submittedName>
        <fullName evidence="2">Trypsin-like peptidase domain-containing protein</fullName>
    </submittedName>
</protein>
<keyword evidence="1" id="KW-0472">Membrane</keyword>
<keyword evidence="1" id="KW-1133">Transmembrane helix</keyword>
<name>A0ABW9HJT8_9ACTN</name>
<dbReference type="SUPFAM" id="SSF52540">
    <property type="entry name" value="P-loop containing nucleoside triphosphate hydrolases"/>
    <property type="match status" value="1"/>
</dbReference>
<keyword evidence="3" id="KW-1185">Reference proteome</keyword>
<keyword evidence="1" id="KW-0812">Transmembrane</keyword>
<feature type="transmembrane region" description="Helical" evidence="1">
    <location>
        <begin position="759"/>
        <end position="777"/>
    </location>
</feature>
<feature type="transmembrane region" description="Helical" evidence="1">
    <location>
        <begin position="892"/>
        <end position="914"/>
    </location>
</feature>
<dbReference type="Gene3D" id="3.40.50.300">
    <property type="entry name" value="P-loop containing nucleotide triphosphate hydrolases"/>
    <property type="match status" value="1"/>
</dbReference>
<proteinExistence type="predicted"/>
<dbReference type="SUPFAM" id="SSF50494">
    <property type="entry name" value="Trypsin-like serine proteases"/>
    <property type="match status" value="1"/>
</dbReference>
<sequence length="973" mass="101719">MDEARVVEIWNPAGGRTGSGYLLGDDLVLTSCHVLEGTPAGGAVEVRQLDALGRTRWLPADVVWLPSPTDTDADADAALLRVTDERWHPPPGPPVRFGRVVGRDRVPCLGLGFPDAARRSAYERDTMPVRGHVDPLHGMKSGLLTVHVDTGIAPAREGWRGASGAALLCGPRLVAVVRAEKAVAPGVLDAVPVTALAELPGFRQTLERYGVRLVVEDVGGAAPERPSLVPVGVSPPPWRHRLRDVPLPALGGALTFLLFARLGPSSAGVAWTIGSFFAGVVAMWSIARLRSPHRASGGLDAMRVRLSEAVLGEVARRRLQLLGDDSKAINVAFTTVLQGGRDAERAWSGGDFARVAEYLEALVPRRLVVTGGPGAGKTLLAYELVHRLLSRMDGGGPVPVPMSLPGWDTAVPFTDWFTGRLAHDYLDGSDTAARRLLATGRIMPVLDGLDELDPPGGGRSRAAAALVQLNRFEGPLAVTCRSTEYEALSRAGERLLDCATVRIEAVGAADGRRYLVERAVDRARLHAVEEELFTAGTATAAALSSPWMLTLASLVSRSEAGALRLASFTGVADSPAARRQVRAALLEALIPTVCAADPEQRYTARDVERWLRALAAGLGQGDTGGRGQGGTGRLRGLAAGQASVSVRDFEIHTLWPVAGPRAARYAAVAVTLACWLPALALLALGFQVNGAFPLPGALLLGLLVPALAVAAWEARAPHAQPRRMVFRRLRGRLGWSRVALGTVLGGVLMLPLAPLFGPGFALAGGGAFAGVFGFGLALSVRADVDRGRLLAAAAPTALAVLALAGALAGRLGDFTGLAAGCGAGAIGLVAGVRAGLRAARRKGGGDPDPDPPGVPTPLSPLRNDALAGLAAGAVTGGVALYALLFVDWLRMPWPLASVTAVACGLAAGPGFVAITTRQYAGVVAATRGRLPWRLAGFLRWCHDRGLLRSAGTAYQLRHDELLVWLQGDGVPRA</sequence>
<dbReference type="EMBL" id="JBJVNI010000001">
    <property type="protein sequence ID" value="MFM9607140.1"/>
    <property type="molecule type" value="Genomic_DNA"/>
</dbReference>
<feature type="transmembrane region" description="Helical" evidence="1">
    <location>
        <begin position="865"/>
        <end position="886"/>
    </location>
</feature>
<dbReference type="Proteomes" id="UP001631957">
    <property type="component" value="Unassembled WGS sequence"/>
</dbReference>
<comment type="caution">
    <text evidence="2">The sequence shown here is derived from an EMBL/GenBank/DDBJ whole genome shotgun (WGS) entry which is preliminary data.</text>
</comment>
<feature type="transmembrane region" description="Helical" evidence="1">
    <location>
        <begin position="814"/>
        <end position="832"/>
    </location>
</feature>
<dbReference type="InterPro" id="IPR027417">
    <property type="entry name" value="P-loop_NTPase"/>
</dbReference>
<evidence type="ECO:0000313" key="2">
    <source>
        <dbReference type="EMBL" id="MFM9607140.1"/>
    </source>
</evidence>
<dbReference type="Pfam" id="PF13365">
    <property type="entry name" value="Trypsin_2"/>
    <property type="match status" value="1"/>
</dbReference>
<evidence type="ECO:0000256" key="1">
    <source>
        <dbReference type="SAM" id="Phobius"/>
    </source>
</evidence>
<evidence type="ECO:0000313" key="3">
    <source>
        <dbReference type="Proteomes" id="UP001631957"/>
    </source>
</evidence>
<dbReference type="Gene3D" id="2.40.10.10">
    <property type="entry name" value="Trypsin-like serine proteases"/>
    <property type="match status" value="1"/>
</dbReference>
<dbReference type="InterPro" id="IPR009003">
    <property type="entry name" value="Peptidase_S1_PA"/>
</dbReference>